<dbReference type="Proteomes" id="UP000549394">
    <property type="component" value="Unassembled WGS sequence"/>
</dbReference>
<keyword evidence="6" id="KW-0472">Membrane</keyword>
<accession>A0A7I8W0Y7</accession>
<dbReference type="InterPro" id="IPR029058">
    <property type="entry name" value="AB_hydrolase_fold"/>
</dbReference>
<comment type="caution">
    <text evidence="8">The sequence shown here is derived from an EMBL/GenBank/DDBJ whole genome shotgun (WGS) entry which is preliminary data.</text>
</comment>
<dbReference type="InterPro" id="IPR050654">
    <property type="entry name" value="AChE-related_enzymes"/>
</dbReference>
<proteinExistence type="inferred from homology"/>
<dbReference type="PANTHER" id="PTHR43918">
    <property type="entry name" value="ACETYLCHOLINESTERASE"/>
    <property type="match status" value="1"/>
</dbReference>
<keyword evidence="9" id="KW-1185">Reference proteome</keyword>
<protein>
    <recommendedName>
        <fullName evidence="5">Carboxylic ester hydrolase</fullName>
        <ecNumber evidence="5">3.1.1.-</ecNumber>
    </recommendedName>
</protein>
<evidence type="ECO:0000256" key="6">
    <source>
        <dbReference type="SAM" id="Phobius"/>
    </source>
</evidence>
<comment type="similarity">
    <text evidence="1 5">Belongs to the type-B carboxylesterase/lipase family.</text>
</comment>
<dbReference type="OrthoDB" id="408631at2759"/>
<feature type="domain" description="Carboxylesterase type B" evidence="7">
    <location>
        <begin position="60"/>
        <end position="404"/>
    </location>
</feature>
<dbReference type="PANTHER" id="PTHR43918:SF4">
    <property type="entry name" value="CARBOXYLIC ESTER HYDROLASE"/>
    <property type="match status" value="1"/>
</dbReference>
<evidence type="ECO:0000256" key="4">
    <source>
        <dbReference type="ARBA" id="ARBA00023157"/>
    </source>
</evidence>
<dbReference type="Pfam" id="PF00135">
    <property type="entry name" value="COesterase"/>
    <property type="match status" value="1"/>
</dbReference>
<keyword evidence="4" id="KW-1015">Disulfide bond</keyword>
<evidence type="ECO:0000256" key="3">
    <source>
        <dbReference type="ARBA" id="ARBA00022801"/>
    </source>
</evidence>
<dbReference type="InterPro" id="IPR019819">
    <property type="entry name" value="Carboxylesterase_B_CS"/>
</dbReference>
<dbReference type="PRINTS" id="PR00878">
    <property type="entry name" value="CHOLNESTRASE"/>
</dbReference>
<sequence>MANEQFTVTYVPEEERKKKKFGIKSKILVLTAFVLAIFLAVILYVTLRKSTKNIRNEFKDVHIKTGSLRGKLTKSNLGGNVIEYLGIPYAKPPIGDLRFSDPVPPENWNGVLDAFEHGNSCVCYIDKTFGSFVGSNMWNPSNRMNEDCLYLNVWQPETTSIENAKLPVMVWIYGGGYYSGSSQLEVYDGKVLADSQKVIVVSFNYRLGPFGFLTTGDDRISGNFGLKDQQLALKWVHENIASFGGDPNEVTIFGESAGSVSVGLHLSLPGSAKYFKRAIMQSGAPNCYWAILTKEQAIAKTEKFLKIIGCKNDAHLKVCLRFKDADFLNDKMWMEMKFFYIPFAPYLDGKFIKRDGYDTLVNGLYQNKSLIVGTNINEGTFWIVYTLLGFFKYNSSEIDYETYKKNVKLALWDLHGGERFLFIFDPKLRKSAF</sequence>
<evidence type="ECO:0000256" key="5">
    <source>
        <dbReference type="RuleBase" id="RU361235"/>
    </source>
</evidence>
<organism evidence="8 9">
    <name type="scientific">Dimorphilus gyrociliatus</name>
    <dbReference type="NCBI Taxonomy" id="2664684"/>
    <lineage>
        <taxon>Eukaryota</taxon>
        <taxon>Metazoa</taxon>
        <taxon>Spiralia</taxon>
        <taxon>Lophotrochozoa</taxon>
        <taxon>Annelida</taxon>
        <taxon>Polychaeta</taxon>
        <taxon>Polychaeta incertae sedis</taxon>
        <taxon>Dinophilidae</taxon>
        <taxon>Dimorphilus</taxon>
    </lineage>
</organism>
<name>A0A7I8W0Y7_9ANNE</name>
<dbReference type="GO" id="GO:0006581">
    <property type="term" value="P:acetylcholine catabolic process"/>
    <property type="evidence" value="ECO:0007669"/>
    <property type="project" value="TreeGrafter"/>
</dbReference>
<dbReference type="GO" id="GO:0005615">
    <property type="term" value="C:extracellular space"/>
    <property type="evidence" value="ECO:0007669"/>
    <property type="project" value="TreeGrafter"/>
</dbReference>
<evidence type="ECO:0000313" key="9">
    <source>
        <dbReference type="Proteomes" id="UP000549394"/>
    </source>
</evidence>
<keyword evidence="2" id="KW-0719">Serine esterase</keyword>
<evidence type="ECO:0000256" key="1">
    <source>
        <dbReference type="ARBA" id="ARBA00005964"/>
    </source>
</evidence>
<dbReference type="PROSITE" id="PS00941">
    <property type="entry name" value="CARBOXYLESTERASE_B_2"/>
    <property type="match status" value="1"/>
</dbReference>
<keyword evidence="3 5" id="KW-0378">Hydrolase</keyword>
<dbReference type="SUPFAM" id="SSF53474">
    <property type="entry name" value="alpha/beta-Hydrolases"/>
    <property type="match status" value="1"/>
</dbReference>
<dbReference type="InterPro" id="IPR000997">
    <property type="entry name" value="Cholinesterase"/>
</dbReference>
<keyword evidence="6" id="KW-0812">Transmembrane</keyword>
<dbReference type="GO" id="GO:0005886">
    <property type="term" value="C:plasma membrane"/>
    <property type="evidence" value="ECO:0007669"/>
    <property type="project" value="TreeGrafter"/>
</dbReference>
<evidence type="ECO:0000313" key="8">
    <source>
        <dbReference type="EMBL" id="CAD5122240.1"/>
    </source>
</evidence>
<keyword evidence="6" id="KW-1133">Transmembrane helix</keyword>
<dbReference type="PROSITE" id="PS00122">
    <property type="entry name" value="CARBOXYLESTERASE_B_1"/>
    <property type="match status" value="1"/>
</dbReference>
<dbReference type="AlphaFoldDB" id="A0A7I8W0Y7"/>
<evidence type="ECO:0000256" key="2">
    <source>
        <dbReference type="ARBA" id="ARBA00022487"/>
    </source>
</evidence>
<dbReference type="Gene3D" id="3.40.50.1820">
    <property type="entry name" value="alpha/beta hydrolase"/>
    <property type="match status" value="1"/>
</dbReference>
<dbReference type="GO" id="GO:0019695">
    <property type="term" value="P:choline metabolic process"/>
    <property type="evidence" value="ECO:0007669"/>
    <property type="project" value="TreeGrafter"/>
</dbReference>
<dbReference type="InterPro" id="IPR019826">
    <property type="entry name" value="Carboxylesterase_B_AS"/>
</dbReference>
<reference evidence="8 9" key="1">
    <citation type="submission" date="2020-08" db="EMBL/GenBank/DDBJ databases">
        <authorList>
            <person name="Hejnol A."/>
        </authorList>
    </citation>
    <scope>NUCLEOTIDE SEQUENCE [LARGE SCALE GENOMIC DNA]</scope>
</reference>
<dbReference type="EC" id="3.1.1.-" evidence="5"/>
<feature type="transmembrane region" description="Helical" evidence="6">
    <location>
        <begin position="27"/>
        <end position="47"/>
    </location>
</feature>
<gene>
    <name evidence="8" type="ORF">DGYR_LOCUS10071</name>
</gene>
<dbReference type="GO" id="GO:0003990">
    <property type="term" value="F:acetylcholinesterase activity"/>
    <property type="evidence" value="ECO:0007669"/>
    <property type="project" value="TreeGrafter"/>
</dbReference>
<evidence type="ECO:0000259" key="7">
    <source>
        <dbReference type="Pfam" id="PF00135"/>
    </source>
</evidence>
<dbReference type="InterPro" id="IPR002018">
    <property type="entry name" value="CarbesteraseB"/>
</dbReference>
<dbReference type="EMBL" id="CAJFCJ010000016">
    <property type="protein sequence ID" value="CAD5122240.1"/>
    <property type="molecule type" value="Genomic_DNA"/>
</dbReference>